<dbReference type="AlphaFoldDB" id="A0A834ZT91"/>
<sequence length="1042" mass="115787">MKTCKILYSAFSQEKIRKIKLQFPVDFSGQMEGSLCNKRLGMERLDSVIHKKKSSSMKSLSTQNKFKTIRTSKFRAKHQQWDPPVLPVHSIPRNQAKVISGMNSSAKSDIQVGNQANSRRIHQSDRHVTFSGKNDILGPRKKWFSSIELPQVQSLSKVVSDVISPPSVKDHMMGSDKDLSAIEVNGSDEDVSICTVDGTGHRPTIENIRFADVHGHVALPTFLSPNNSCQEKDKNSSEISVDINQTLQHSGNFRLFNRGNSAASHNLSYAGVPRLLQSTSKEGFNPSMITQADGNVQRAPSTSRNLAVPCGDHIPESSAMSSAVNVMAPSQPSSSCLAMNKETNGRHPFLSQVATQNSHGCASQYQPSCHMSPKDMMSNMCSSAEWKKQGAVLCRGERIDEDFIGLPLNSQGELIQLHSGSKVGFNQLKRQSTIMGSSSNFPTHNLVLPKSKRDHLKMKENHYVERALPIDHVRELFPVQNYLTGNSELPISSRLDVTELQCTGRTEVNWQDSLRGNNHSVHLLGSDLNSPNISCHGCRQTQNQTENGKNQSKENLDHMFLHTNQPTMRLMGKDVTVGRSNQQIKGFEDGIGWTDKEIITEHHPTMTGSNNPLERYFQPDLIVHPISGKSKETLTHSLEAQINPASQRFLQMKAAEPRFSHAYLDWQSQVMLQNGPPWISGNPSAQLPPFAHPIPSALLNRTSRFPEPCISDIESLKISSQIAVPESTTHNACQNMLLNPAELNYKQSLPRGATSAFKFPFSQQDCREYVLPSWSQSSSGSMPQWLINAKQQKETSITYSDAGVRHHPYTMSGNNFLNIPSPHPTSLVSYPYNSNTSHYCMQSSPVPVSSFHPPLIPAFPGFKPTSGINMSSNRIKVKDRMKSKSFRLKDHGHAKKSKKRPAAKASDSKKPLKKPNLEMQGDSSAMTGLNKRVNFNGYTQRNAGAPEFDQLRDTGKDVGYYPMEIQKDGLRTSSGIDSFKMDGFARLGPIKLSAGAKHILKPSQNLYQDKSRPTHSTIPFAAVPNSSKVPEFQNKSEKIYRF</sequence>
<dbReference type="PANTHER" id="PTHR36892:SF1">
    <property type="entry name" value="OS05G0518200 PROTEIN"/>
    <property type="match status" value="1"/>
</dbReference>
<evidence type="ECO:0000313" key="3">
    <source>
        <dbReference type="Proteomes" id="UP000655225"/>
    </source>
</evidence>
<dbReference type="EMBL" id="JABCRI010000002">
    <property type="protein sequence ID" value="KAF8411100.1"/>
    <property type="molecule type" value="Genomic_DNA"/>
</dbReference>
<feature type="region of interest" description="Disordered" evidence="1">
    <location>
        <begin position="879"/>
        <end position="928"/>
    </location>
</feature>
<name>A0A834ZT91_TETSI</name>
<dbReference type="OMA" id="HYNDEEP"/>
<accession>A0A834ZT91</accession>
<evidence type="ECO:0000313" key="2">
    <source>
        <dbReference type="EMBL" id="KAF8411100.1"/>
    </source>
</evidence>
<dbReference type="Proteomes" id="UP000655225">
    <property type="component" value="Unassembled WGS sequence"/>
</dbReference>
<feature type="compositionally biased region" description="Basic and acidic residues" evidence="1">
    <location>
        <begin position="879"/>
        <end position="891"/>
    </location>
</feature>
<keyword evidence="3" id="KW-1185">Reference proteome</keyword>
<dbReference type="OrthoDB" id="678085at2759"/>
<comment type="caution">
    <text evidence="2">The sequence shown here is derived from an EMBL/GenBank/DDBJ whole genome shotgun (WGS) entry which is preliminary data.</text>
</comment>
<reference evidence="2 3" key="1">
    <citation type="submission" date="2020-04" db="EMBL/GenBank/DDBJ databases">
        <title>Plant Genome Project.</title>
        <authorList>
            <person name="Zhang R.-G."/>
        </authorList>
    </citation>
    <scope>NUCLEOTIDE SEQUENCE [LARGE SCALE GENOMIC DNA]</scope>
    <source>
        <strain evidence="2">YNK0</strain>
        <tissue evidence="2">Leaf</tissue>
    </source>
</reference>
<dbReference type="PANTHER" id="PTHR36892">
    <property type="entry name" value="OS01G0201800 PROTEIN"/>
    <property type="match status" value="1"/>
</dbReference>
<proteinExistence type="predicted"/>
<evidence type="ECO:0000256" key="1">
    <source>
        <dbReference type="SAM" id="MobiDB-lite"/>
    </source>
</evidence>
<organism evidence="2 3">
    <name type="scientific">Tetracentron sinense</name>
    <name type="common">Spur-leaf</name>
    <dbReference type="NCBI Taxonomy" id="13715"/>
    <lineage>
        <taxon>Eukaryota</taxon>
        <taxon>Viridiplantae</taxon>
        <taxon>Streptophyta</taxon>
        <taxon>Embryophyta</taxon>
        <taxon>Tracheophyta</taxon>
        <taxon>Spermatophyta</taxon>
        <taxon>Magnoliopsida</taxon>
        <taxon>Trochodendrales</taxon>
        <taxon>Trochodendraceae</taxon>
        <taxon>Tetracentron</taxon>
    </lineage>
</organism>
<gene>
    <name evidence="2" type="ORF">HHK36_003639</name>
</gene>
<protein>
    <submittedName>
        <fullName evidence="2">Uncharacterized protein</fullName>
    </submittedName>
</protein>
<feature type="compositionally biased region" description="Basic residues" evidence="1">
    <location>
        <begin position="892"/>
        <end position="902"/>
    </location>
</feature>